<evidence type="ECO:0000256" key="1">
    <source>
        <dbReference type="SAM" id="MobiDB-lite"/>
    </source>
</evidence>
<evidence type="ECO:0008006" key="3">
    <source>
        <dbReference type="Google" id="ProtNLM"/>
    </source>
</evidence>
<dbReference type="InterPro" id="IPR008974">
    <property type="entry name" value="TRAF-like"/>
</dbReference>
<feature type="region of interest" description="Disordered" evidence="1">
    <location>
        <begin position="253"/>
        <end position="284"/>
    </location>
</feature>
<dbReference type="CDD" id="cd00121">
    <property type="entry name" value="MATH"/>
    <property type="match status" value="1"/>
</dbReference>
<dbReference type="EMBL" id="HBGW01012341">
    <property type="protein sequence ID" value="CAD9514938.1"/>
    <property type="molecule type" value="Transcribed_RNA"/>
</dbReference>
<organism evidence="2">
    <name type="scientific">Zooxanthella nutricula</name>
    <dbReference type="NCBI Taxonomy" id="1333877"/>
    <lineage>
        <taxon>Eukaryota</taxon>
        <taxon>Sar</taxon>
        <taxon>Alveolata</taxon>
        <taxon>Dinophyceae</taxon>
        <taxon>Peridiniales</taxon>
        <taxon>Peridiniales incertae sedis</taxon>
        <taxon>Zooxanthella</taxon>
    </lineage>
</organism>
<protein>
    <recommendedName>
        <fullName evidence="3">MATH domain-containing protein</fullName>
    </recommendedName>
</protein>
<dbReference type="InterPro" id="IPR002083">
    <property type="entry name" value="MATH/TRAF_dom"/>
</dbReference>
<reference evidence="2" key="1">
    <citation type="submission" date="2021-01" db="EMBL/GenBank/DDBJ databases">
        <authorList>
            <person name="Corre E."/>
            <person name="Pelletier E."/>
            <person name="Niang G."/>
            <person name="Scheremetjew M."/>
            <person name="Finn R."/>
            <person name="Kale V."/>
            <person name="Holt S."/>
            <person name="Cochrane G."/>
            <person name="Meng A."/>
            <person name="Brown T."/>
            <person name="Cohen L."/>
        </authorList>
    </citation>
    <scope>NUCLEOTIDE SEQUENCE</scope>
    <source>
        <strain evidence="2">RCC3387</strain>
    </source>
</reference>
<accession>A0A7S2IBX3</accession>
<evidence type="ECO:0000313" key="2">
    <source>
        <dbReference type="EMBL" id="CAD9514938.1"/>
    </source>
</evidence>
<feature type="compositionally biased region" description="Low complexity" evidence="1">
    <location>
        <begin position="255"/>
        <end position="273"/>
    </location>
</feature>
<gene>
    <name evidence="2" type="ORF">BRAN1462_LOCUS7861</name>
</gene>
<name>A0A7S2IBX3_9DINO</name>
<dbReference type="AlphaFoldDB" id="A0A7S2IBX3"/>
<sequence>MPKPDVGGAGSPSPVACDDVMMLWQHVRWAHLSAAKFAQAISSGQRLFTPEVALEAMAARAARLDLGGNEAFGSVTPLACLVPPRRPVLPPGVPPPTSTEIDFCFHFSRLDMYNCGDALRSPPTRIGDLVLRVLVFPAGTDTGVARGSLSVFLEAVPQANWPRDWEFANIRYAIACIRWPKGSGETWAAKRKSDLWTFKANRLDRGWHDFLTPSEVGQYLGPDNFMCLRGSLEPECLQRTFLTNSQVAHGGYPGPAGEAAGSSASRRSWAPRATGAPGAGVPGD</sequence>
<proteinExistence type="predicted"/>
<dbReference type="Gene3D" id="2.60.210.10">
    <property type="entry name" value="Apoptosis, Tumor Necrosis Factor Receptor Associated Protein 2, Chain A"/>
    <property type="match status" value="1"/>
</dbReference>
<dbReference type="SUPFAM" id="SSF49599">
    <property type="entry name" value="TRAF domain-like"/>
    <property type="match status" value="1"/>
</dbReference>